<keyword evidence="3" id="KW-0347">Helicase</keyword>
<dbReference type="GO" id="GO:0016787">
    <property type="term" value="F:hydrolase activity"/>
    <property type="evidence" value="ECO:0007669"/>
    <property type="project" value="UniProtKB-KW"/>
</dbReference>
<dbReference type="PANTHER" id="PTHR11070:SF2">
    <property type="entry name" value="ATP-DEPENDENT DNA HELICASE SRS2"/>
    <property type="match status" value="1"/>
</dbReference>
<comment type="caution">
    <text evidence="7">The sequence shown here is derived from an EMBL/GenBank/DDBJ whole genome shotgun (WGS) entry which is preliminary data.</text>
</comment>
<dbReference type="GO" id="GO:0003677">
    <property type="term" value="F:DNA binding"/>
    <property type="evidence" value="ECO:0007669"/>
    <property type="project" value="InterPro"/>
</dbReference>
<dbReference type="GO" id="GO:0043138">
    <property type="term" value="F:3'-5' DNA helicase activity"/>
    <property type="evidence" value="ECO:0007669"/>
    <property type="project" value="TreeGrafter"/>
</dbReference>
<organism evidence="7 8">
    <name type="scientific">Bacteroides uniformis</name>
    <dbReference type="NCBI Taxonomy" id="820"/>
    <lineage>
        <taxon>Bacteria</taxon>
        <taxon>Pseudomonadati</taxon>
        <taxon>Bacteroidota</taxon>
        <taxon>Bacteroidia</taxon>
        <taxon>Bacteroidales</taxon>
        <taxon>Bacteroidaceae</taxon>
        <taxon>Bacteroides</taxon>
    </lineage>
</organism>
<protein>
    <recommendedName>
        <fullName evidence="5">DNA 3'-5' helicase II</fullName>
    </recommendedName>
</protein>
<evidence type="ECO:0000256" key="1">
    <source>
        <dbReference type="ARBA" id="ARBA00022741"/>
    </source>
</evidence>
<dbReference type="GO" id="GO:0000725">
    <property type="term" value="P:recombinational repair"/>
    <property type="evidence" value="ECO:0007669"/>
    <property type="project" value="TreeGrafter"/>
</dbReference>
<dbReference type="PANTHER" id="PTHR11070">
    <property type="entry name" value="UVRD / RECB / PCRA DNA HELICASE FAMILY MEMBER"/>
    <property type="match status" value="1"/>
</dbReference>
<evidence type="ECO:0000259" key="6">
    <source>
        <dbReference type="Pfam" id="PF13361"/>
    </source>
</evidence>
<evidence type="ECO:0000313" key="7">
    <source>
        <dbReference type="EMBL" id="MDC1881524.1"/>
    </source>
</evidence>
<dbReference type="Gene3D" id="3.40.50.300">
    <property type="entry name" value="P-loop containing nucleotide triphosphate hydrolases"/>
    <property type="match status" value="2"/>
</dbReference>
<dbReference type="SUPFAM" id="SSF52540">
    <property type="entry name" value="P-loop containing nucleoside triphosphate hydrolases"/>
    <property type="match status" value="1"/>
</dbReference>
<dbReference type="InterPro" id="IPR014017">
    <property type="entry name" value="DNA_helicase_UvrD-like_C"/>
</dbReference>
<dbReference type="EMBL" id="JAQNSG010000016">
    <property type="protein sequence ID" value="MDC1881524.1"/>
    <property type="molecule type" value="Genomic_DNA"/>
</dbReference>
<evidence type="ECO:0000256" key="5">
    <source>
        <dbReference type="ARBA" id="ARBA00034923"/>
    </source>
</evidence>
<keyword evidence="4" id="KW-0067">ATP-binding</keyword>
<reference evidence="7" key="1">
    <citation type="submission" date="2022-10" db="EMBL/GenBank/DDBJ databases">
        <title>Human gut microbiome strain richness.</title>
        <authorList>
            <person name="Chen-Liaw A."/>
        </authorList>
    </citation>
    <scope>NUCLEOTIDE SEQUENCE</scope>
    <source>
        <strain evidence="7">1001713st2_A4_1001713B170214_170313</strain>
    </source>
</reference>
<dbReference type="GO" id="GO:0005524">
    <property type="term" value="F:ATP binding"/>
    <property type="evidence" value="ECO:0007669"/>
    <property type="project" value="UniProtKB-KW"/>
</dbReference>
<proteinExistence type="predicted"/>
<dbReference type="Pfam" id="PF13361">
    <property type="entry name" value="UvrD_C"/>
    <property type="match status" value="1"/>
</dbReference>
<gene>
    <name evidence="7" type="ORF">POZ24_16095</name>
</gene>
<dbReference type="InterPro" id="IPR027417">
    <property type="entry name" value="P-loop_NTPase"/>
</dbReference>
<keyword evidence="2" id="KW-0378">Hydrolase</keyword>
<feature type="domain" description="UvrD-like helicase C-terminal" evidence="6">
    <location>
        <begin position="266"/>
        <end position="338"/>
    </location>
</feature>
<accession>A0AAW6GTA6</accession>
<dbReference type="RefSeq" id="WP_122271941.1">
    <property type="nucleotide sequence ID" value="NZ_JAQNSG010000016.1"/>
</dbReference>
<evidence type="ECO:0000256" key="2">
    <source>
        <dbReference type="ARBA" id="ARBA00022801"/>
    </source>
</evidence>
<evidence type="ECO:0000256" key="3">
    <source>
        <dbReference type="ARBA" id="ARBA00022806"/>
    </source>
</evidence>
<evidence type="ECO:0000256" key="4">
    <source>
        <dbReference type="ARBA" id="ARBA00022840"/>
    </source>
</evidence>
<evidence type="ECO:0000313" key="8">
    <source>
        <dbReference type="Proteomes" id="UP001213309"/>
    </source>
</evidence>
<sequence>MAEYYFNLPPITALTIPQQAALDDPAQIALSGGPGTGKSVVSLWRHISNHMSNPAKKSLLLTYTTTLKEYLKACCRSQNEDAAKMVATSLKSRDKIHKYKFAEIIIDEAQDLDEGYYHGILSNVSYGADDSQILYPDHCCYQSQLTSLFPDNVEHVLSKNFRSTQKIMKFAKATFPDAVIPREIIDGLASNIGELPVFMVSDGISHERTDDKQNNAILEIINAFKSDTHNIAILVPWKSEVQVFENILKGKVDDFSLYYENKERFPDGCATIKNVHITTFKSAKGLEFDTVIIPNFDILKRLPIIIQDRDTGENKIICDWKDLYVACTRAKSNLYLISNYDIPSLNSVVDKTVL</sequence>
<name>A0AAW6GTA6_BACUN</name>
<keyword evidence="1" id="KW-0547">Nucleotide-binding</keyword>
<dbReference type="InterPro" id="IPR000212">
    <property type="entry name" value="DNA_helicase_UvrD/REP"/>
</dbReference>
<dbReference type="Proteomes" id="UP001213309">
    <property type="component" value="Unassembled WGS sequence"/>
</dbReference>
<dbReference type="AlphaFoldDB" id="A0AAW6GTA6"/>